<reference evidence="2 3" key="1">
    <citation type="submission" date="2016-05" db="EMBL/GenBank/DDBJ databases">
        <title>Genome sequencing reveals origins of a unique bacterial endosymbiosis in the earliest lineages of terrestrial Fungi.</title>
        <authorList>
            <consortium name="DOE Joint Genome Institute"/>
            <person name="Uehling J."/>
            <person name="Gryganskyi A."/>
            <person name="Hameed K."/>
            <person name="Tschaplinski T."/>
            <person name="Misztal P."/>
            <person name="Wu S."/>
            <person name="Desiro A."/>
            <person name="Vande Pol N."/>
            <person name="Du Z.-Y."/>
            <person name="Zienkiewicz A."/>
            <person name="Zienkiewicz K."/>
            <person name="Morin E."/>
            <person name="Tisserant E."/>
            <person name="Splivallo R."/>
            <person name="Hainaut M."/>
            <person name="Henrissat B."/>
            <person name="Ohm R."/>
            <person name="Kuo A."/>
            <person name="Yan J."/>
            <person name="Lipzen A."/>
            <person name="Nolan M."/>
            <person name="Labutti K."/>
            <person name="Barry K."/>
            <person name="Goldstein A."/>
            <person name="Labbe J."/>
            <person name="Schadt C."/>
            <person name="Tuskan G."/>
            <person name="Grigoriev I."/>
            <person name="Martin F."/>
            <person name="Vilgalys R."/>
            <person name="Bonito G."/>
        </authorList>
    </citation>
    <scope>NUCLEOTIDE SEQUENCE [LARGE SCALE GENOMIC DNA]</scope>
    <source>
        <strain evidence="2 3">AG-77</strain>
    </source>
</reference>
<sequence>MGRPIKNPQPPLSSKRSSPKTTLTLFSLLSVSAAATNTRSQLFHILLSIYPFNQQPTTKHNNPTSNTNFS</sequence>
<name>A0A197JUQ1_9FUNG</name>
<gene>
    <name evidence="1" type="ORF">K457DRAFT_1882865</name>
    <name evidence="2" type="ORF">K457DRAFT_26521</name>
</gene>
<proteinExistence type="predicted"/>
<accession>A0A197JUQ1</accession>
<organism evidence="2 3">
    <name type="scientific">Linnemannia elongata AG-77</name>
    <dbReference type="NCBI Taxonomy" id="1314771"/>
    <lineage>
        <taxon>Eukaryota</taxon>
        <taxon>Fungi</taxon>
        <taxon>Fungi incertae sedis</taxon>
        <taxon>Mucoromycota</taxon>
        <taxon>Mortierellomycotina</taxon>
        <taxon>Mortierellomycetes</taxon>
        <taxon>Mortierellales</taxon>
        <taxon>Mortierellaceae</taxon>
        <taxon>Linnemannia</taxon>
    </lineage>
</organism>
<evidence type="ECO:0000313" key="3">
    <source>
        <dbReference type="Proteomes" id="UP000078512"/>
    </source>
</evidence>
<dbReference type="EMBL" id="KV442322">
    <property type="protein sequence ID" value="OAQ21999.1"/>
    <property type="molecule type" value="Genomic_DNA"/>
</dbReference>
<dbReference type="AlphaFoldDB" id="A0A197JUQ1"/>
<keyword evidence="3" id="KW-1185">Reference proteome</keyword>
<dbReference type="Proteomes" id="UP000078512">
    <property type="component" value="Unassembled WGS sequence"/>
</dbReference>
<evidence type="ECO:0000313" key="2">
    <source>
        <dbReference type="EMBL" id="OAQ28703.1"/>
    </source>
</evidence>
<protein>
    <submittedName>
        <fullName evidence="2">Uncharacterized protein</fullName>
    </submittedName>
</protein>
<dbReference type="EMBL" id="KV442046">
    <property type="protein sequence ID" value="OAQ28703.1"/>
    <property type="molecule type" value="Genomic_DNA"/>
</dbReference>
<evidence type="ECO:0000313" key="1">
    <source>
        <dbReference type="EMBL" id="OAQ21999.1"/>
    </source>
</evidence>